<organism evidence="1">
    <name type="scientific">marine sediment metagenome</name>
    <dbReference type="NCBI Taxonomy" id="412755"/>
    <lineage>
        <taxon>unclassified sequences</taxon>
        <taxon>metagenomes</taxon>
        <taxon>ecological metagenomes</taxon>
    </lineage>
</organism>
<proteinExistence type="predicted"/>
<evidence type="ECO:0000313" key="1">
    <source>
        <dbReference type="EMBL" id="GAF88623.1"/>
    </source>
</evidence>
<reference evidence="1" key="1">
    <citation type="journal article" date="2014" name="Front. Microbiol.">
        <title>High frequency of phylogenetically diverse reductive dehalogenase-homologous genes in deep subseafloor sedimentary metagenomes.</title>
        <authorList>
            <person name="Kawai M."/>
            <person name="Futagami T."/>
            <person name="Toyoda A."/>
            <person name="Takaki Y."/>
            <person name="Nishi S."/>
            <person name="Hori S."/>
            <person name="Arai W."/>
            <person name="Tsubouchi T."/>
            <person name="Morono Y."/>
            <person name="Uchiyama I."/>
            <person name="Ito T."/>
            <person name="Fujiyama A."/>
            <person name="Inagaki F."/>
            <person name="Takami H."/>
        </authorList>
    </citation>
    <scope>NUCLEOTIDE SEQUENCE</scope>
    <source>
        <strain evidence="1">Expedition CK06-06</strain>
    </source>
</reference>
<evidence type="ECO:0008006" key="2">
    <source>
        <dbReference type="Google" id="ProtNLM"/>
    </source>
</evidence>
<sequence>MFKTYFGNTKTIKILDFLADHVSYEYTLEAIENYTGISIYIEIKNLVEFGFVIKEDKKYKLNTENDLIKAMLKFDFEYVKKIADKS</sequence>
<comment type="caution">
    <text evidence="1">The sequence shown here is derived from an EMBL/GenBank/DDBJ whole genome shotgun (WGS) entry which is preliminary data.</text>
</comment>
<protein>
    <recommendedName>
        <fullName evidence="2">ArnR1-like winged helix-turn-helix domain-containing protein</fullName>
    </recommendedName>
</protein>
<dbReference type="AlphaFoldDB" id="X0T556"/>
<name>X0T556_9ZZZZ</name>
<dbReference type="EMBL" id="BARS01010003">
    <property type="protein sequence ID" value="GAF88623.1"/>
    <property type="molecule type" value="Genomic_DNA"/>
</dbReference>
<gene>
    <name evidence="1" type="ORF">S01H1_18672</name>
</gene>
<accession>X0T556</accession>